<accession>A0ABW9JM34</accession>
<evidence type="ECO:0000313" key="2">
    <source>
        <dbReference type="EMBL" id="MFN0292870.1"/>
    </source>
</evidence>
<keyword evidence="3" id="KW-1185">Reference proteome</keyword>
<dbReference type="RefSeq" id="WP_138728629.1">
    <property type="nucleotide sequence ID" value="NZ_SRMP02000034.1"/>
</dbReference>
<evidence type="ECO:0000256" key="1">
    <source>
        <dbReference type="SAM" id="SignalP"/>
    </source>
</evidence>
<keyword evidence="1" id="KW-0732">Signal</keyword>
<sequence length="167" mass="17887">MKLLAKSSFIVILSLFIFNISHAQEKKRAPYTALLVTDAKQKVHGKIIAINDTALVLVDKKEMTRAIAYQKIKKIKILKHHSDVGYAIVTGALVGGAIVAAQSVDDGAVAVLVGAGGTAAVAGLSIALHNVIHGAELKIDADKEKIDYQNMSQKLSKYIFNDIALKP</sequence>
<proteinExistence type="predicted"/>
<comment type="caution">
    <text evidence="2">The sequence shown here is derived from an EMBL/GenBank/DDBJ whole genome shotgun (WGS) entry which is preliminary data.</text>
</comment>
<name>A0ABW9JM34_9SPHI</name>
<dbReference type="Proteomes" id="UP001517367">
    <property type="component" value="Unassembled WGS sequence"/>
</dbReference>
<dbReference type="EMBL" id="SRMP02000034">
    <property type="protein sequence ID" value="MFN0292870.1"/>
    <property type="molecule type" value="Genomic_DNA"/>
</dbReference>
<feature type="chain" id="PRO_5047307465" evidence="1">
    <location>
        <begin position="24"/>
        <end position="167"/>
    </location>
</feature>
<reference evidence="2 3" key="1">
    <citation type="submission" date="2024-12" db="EMBL/GenBank/DDBJ databases">
        <authorList>
            <person name="Hu S."/>
        </authorList>
    </citation>
    <scope>NUCLEOTIDE SEQUENCE [LARGE SCALE GENOMIC DNA]</scope>
    <source>
        <strain evidence="2 3">P-25</strain>
    </source>
</reference>
<organism evidence="2 3">
    <name type="scientific">Pedobacter helvus</name>
    <dbReference type="NCBI Taxonomy" id="2563444"/>
    <lineage>
        <taxon>Bacteria</taxon>
        <taxon>Pseudomonadati</taxon>
        <taxon>Bacteroidota</taxon>
        <taxon>Sphingobacteriia</taxon>
        <taxon>Sphingobacteriales</taxon>
        <taxon>Sphingobacteriaceae</taxon>
        <taxon>Pedobacter</taxon>
    </lineage>
</organism>
<protein>
    <submittedName>
        <fullName evidence="2">Uncharacterized protein</fullName>
    </submittedName>
</protein>
<feature type="signal peptide" evidence="1">
    <location>
        <begin position="1"/>
        <end position="23"/>
    </location>
</feature>
<evidence type="ECO:0000313" key="3">
    <source>
        <dbReference type="Proteomes" id="UP001517367"/>
    </source>
</evidence>
<gene>
    <name evidence="2" type="ORF">E5L68_015850</name>
</gene>